<proteinExistence type="predicted"/>
<organism evidence="1 2">
    <name type="scientific">Armillaria solidipes</name>
    <dbReference type="NCBI Taxonomy" id="1076256"/>
    <lineage>
        <taxon>Eukaryota</taxon>
        <taxon>Fungi</taxon>
        <taxon>Dikarya</taxon>
        <taxon>Basidiomycota</taxon>
        <taxon>Agaricomycotina</taxon>
        <taxon>Agaricomycetes</taxon>
        <taxon>Agaricomycetidae</taxon>
        <taxon>Agaricales</taxon>
        <taxon>Marasmiineae</taxon>
        <taxon>Physalacriaceae</taxon>
        <taxon>Armillaria</taxon>
    </lineage>
</organism>
<name>A0A2H3C3P8_9AGAR</name>
<sequence>MSKTPTALKDLAVGDIIWTPVIVDLQDFGSPASQSTMAKMIRKGVPVPRLCIVLATGETSVQVTYLATFGDSVTLPSHLDKNMFYPFSPSNTSGGPYEPLPMLDDGSRSPWASLRAKYTITENPVSKTELKVPTSSAALILASMKT</sequence>
<dbReference type="Proteomes" id="UP000218334">
    <property type="component" value="Unassembled WGS sequence"/>
</dbReference>
<evidence type="ECO:0000313" key="2">
    <source>
        <dbReference type="Proteomes" id="UP000218334"/>
    </source>
</evidence>
<reference evidence="2" key="1">
    <citation type="journal article" date="2017" name="Nat. Ecol. Evol.">
        <title>Genome expansion and lineage-specific genetic innovations in the forest pathogenic fungi Armillaria.</title>
        <authorList>
            <person name="Sipos G."/>
            <person name="Prasanna A.N."/>
            <person name="Walter M.C."/>
            <person name="O'Connor E."/>
            <person name="Balint B."/>
            <person name="Krizsan K."/>
            <person name="Kiss B."/>
            <person name="Hess J."/>
            <person name="Varga T."/>
            <person name="Slot J."/>
            <person name="Riley R."/>
            <person name="Boka B."/>
            <person name="Rigling D."/>
            <person name="Barry K."/>
            <person name="Lee J."/>
            <person name="Mihaltcheva S."/>
            <person name="LaButti K."/>
            <person name="Lipzen A."/>
            <person name="Waldron R."/>
            <person name="Moloney N.M."/>
            <person name="Sperisen C."/>
            <person name="Kredics L."/>
            <person name="Vagvoelgyi C."/>
            <person name="Patrignani A."/>
            <person name="Fitzpatrick D."/>
            <person name="Nagy I."/>
            <person name="Doyle S."/>
            <person name="Anderson J.B."/>
            <person name="Grigoriev I.V."/>
            <person name="Gueldener U."/>
            <person name="Muensterkoetter M."/>
            <person name="Nagy L.G."/>
        </authorList>
    </citation>
    <scope>NUCLEOTIDE SEQUENCE [LARGE SCALE GENOMIC DNA]</scope>
    <source>
        <strain evidence="2">28-4</strain>
    </source>
</reference>
<dbReference type="AlphaFoldDB" id="A0A2H3C3P8"/>
<protein>
    <submittedName>
        <fullName evidence="1">Uncharacterized protein</fullName>
    </submittedName>
</protein>
<gene>
    <name evidence="1" type="ORF">ARMSODRAFT_4233</name>
</gene>
<evidence type="ECO:0000313" key="1">
    <source>
        <dbReference type="EMBL" id="PBK77699.1"/>
    </source>
</evidence>
<accession>A0A2H3C3P8</accession>
<dbReference type="EMBL" id="KZ293415">
    <property type="protein sequence ID" value="PBK77699.1"/>
    <property type="molecule type" value="Genomic_DNA"/>
</dbReference>
<keyword evidence="2" id="KW-1185">Reference proteome</keyword>